<dbReference type="KEGG" id="rhf:EUB48_16135"/>
<dbReference type="EMBL" id="CP035503">
    <property type="protein sequence ID" value="QDL38645.1"/>
    <property type="molecule type" value="Genomic_DNA"/>
</dbReference>
<proteinExistence type="predicted"/>
<accession>A0A515DE20</accession>
<protein>
    <submittedName>
        <fullName evidence="2">Uncharacterized protein</fullName>
    </submittedName>
</protein>
<feature type="region of interest" description="Disordered" evidence="1">
    <location>
        <begin position="1"/>
        <end position="21"/>
    </location>
</feature>
<evidence type="ECO:0000313" key="3">
    <source>
        <dbReference type="Proteomes" id="UP000316798"/>
    </source>
</evidence>
<keyword evidence="3" id="KW-1185">Reference proteome</keyword>
<evidence type="ECO:0000313" key="2">
    <source>
        <dbReference type="EMBL" id="QDL38645.1"/>
    </source>
</evidence>
<name>A0A515DE20_9BURK</name>
<dbReference type="Proteomes" id="UP000316798">
    <property type="component" value="Chromosome"/>
</dbReference>
<organism evidence="2 3">
    <name type="scientific">Rhodoferax sediminis</name>
    <dbReference type="NCBI Taxonomy" id="2509614"/>
    <lineage>
        <taxon>Bacteria</taxon>
        <taxon>Pseudomonadati</taxon>
        <taxon>Pseudomonadota</taxon>
        <taxon>Betaproteobacteria</taxon>
        <taxon>Burkholderiales</taxon>
        <taxon>Comamonadaceae</taxon>
        <taxon>Rhodoferax</taxon>
    </lineage>
</organism>
<dbReference type="RefSeq" id="WP_168226768.1">
    <property type="nucleotide sequence ID" value="NZ_CP035503.1"/>
</dbReference>
<evidence type="ECO:0000256" key="1">
    <source>
        <dbReference type="SAM" id="MobiDB-lite"/>
    </source>
</evidence>
<reference evidence="2 3" key="1">
    <citation type="submission" date="2019-01" db="EMBL/GenBank/DDBJ databases">
        <title>Genomic insights into a novel species Rhodoferax sp.</title>
        <authorList>
            <person name="Jin L."/>
        </authorList>
    </citation>
    <scope>NUCLEOTIDE SEQUENCE [LARGE SCALE GENOMIC DNA]</scope>
    <source>
        <strain evidence="2 3">CHu59-6-5</strain>
    </source>
</reference>
<dbReference type="AlphaFoldDB" id="A0A515DE20"/>
<gene>
    <name evidence="2" type="ORF">EUB48_16135</name>
</gene>
<sequence>MTLPPRTKLLSSISSAPRPMAPRQMSMAFESAVIQDLTASERTSVVAQLASLLLQAAAGRPTGDDDGEL</sequence>